<dbReference type="EMBL" id="FMSH01000154">
    <property type="protein sequence ID" value="SCU75574.1"/>
    <property type="molecule type" value="Genomic_DNA"/>
</dbReference>
<evidence type="ECO:0000313" key="2">
    <source>
        <dbReference type="EMBL" id="SCU75574.1"/>
    </source>
</evidence>
<sequence>MSGVRDFLAGGAYGAVLALLTYAFIFRHIG</sequence>
<feature type="transmembrane region" description="Helical" evidence="1">
    <location>
        <begin position="7"/>
        <end position="25"/>
    </location>
</feature>
<dbReference type="AlphaFoldDB" id="A0A1K0IE20"/>
<gene>
    <name evidence="2" type="ORF">CNECB9_2370148</name>
</gene>
<name>A0A1K0IE20_CUPNE</name>
<proteinExistence type="predicted"/>
<organism evidence="2">
    <name type="scientific">Cupriavidus necator</name>
    <name type="common">Alcaligenes eutrophus</name>
    <name type="synonym">Ralstonia eutropha</name>
    <dbReference type="NCBI Taxonomy" id="106590"/>
    <lineage>
        <taxon>Bacteria</taxon>
        <taxon>Pseudomonadati</taxon>
        <taxon>Pseudomonadota</taxon>
        <taxon>Betaproteobacteria</taxon>
        <taxon>Burkholderiales</taxon>
        <taxon>Burkholderiaceae</taxon>
        <taxon>Cupriavidus</taxon>
    </lineage>
</organism>
<protein>
    <submittedName>
        <fullName evidence="2">Uncharacterized protein</fullName>
    </submittedName>
</protein>
<reference evidence="2" key="1">
    <citation type="submission" date="2016-09" db="EMBL/GenBank/DDBJ databases">
        <authorList>
            <person name="Capua I."/>
            <person name="De Benedictis P."/>
            <person name="Joannis T."/>
            <person name="Lombin L.H."/>
            <person name="Cattoli G."/>
        </authorList>
    </citation>
    <scope>NUCLEOTIDE SEQUENCE</scope>
    <source>
        <strain evidence="2">B9</strain>
    </source>
</reference>
<keyword evidence="1" id="KW-1133">Transmembrane helix</keyword>
<accession>A0A1K0IE20</accession>
<keyword evidence="1" id="KW-0472">Membrane</keyword>
<evidence type="ECO:0000256" key="1">
    <source>
        <dbReference type="SAM" id="Phobius"/>
    </source>
</evidence>
<keyword evidence="1" id="KW-0812">Transmembrane</keyword>